<evidence type="ECO:0000313" key="3">
    <source>
        <dbReference type="EMBL" id="ORZ24385.1"/>
    </source>
</evidence>
<sequence>MDVGQRPSRQRRHLPNNVTALQYHESSTTAASTKQQDDAANSDDHDYNNDNDNEYYSRQRGRGRKLLAKKRMQQSFGNLVTSSKKGAMTDESVWLSIQWRVWFWRLCVLWLAFLTLRVLTSIWQGDTTRLGLTQYLSHLPSTWW</sequence>
<evidence type="ECO:0000313" key="4">
    <source>
        <dbReference type="Proteomes" id="UP000193560"/>
    </source>
</evidence>
<keyword evidence="2" id="KW-1133">Transmembrane helix</keyword>
<comment type="caution">
    <text evidence="3">The sequence shown here is derived from an EMBL/GenBank/DDBJ whole genome shotgun (WGS) entry which is preliminary data.</text>
</comment>
<protein>
    <submittedName>
        <fullName evidence="3">Uncharacterized protein</fullName>
    </submittedName>
</protein>
<reference evidence="3 4" key="1">
    <citation type="submission" date="2016-07" db="EMBL/GenBank/DDBJ databases">
        <title>Pervasive Adenine N6-methylation of Active Genes in Fungi.</title>
        <authorList>
            <consortium name="DOE Joint Genome Institute"/>
            <person name="Mondo S.J."/>
            <person name="Dannebaum R.O."/>
            <person name="Kuo R.C."/>
            <person name="Labutti K."/>
            <person name="Haridas S."/>
            <person name="Kuo A."/>
            <person name="Salamov A."/>
            <person name="Ahrendt S.R."/>
            <person name="Lipzen A."/>
            <person name="Sullivan W."/>
            <person name="Andreopoulos W.B."/>
            <person name="Clum A."/>
            <person name="Lindquist E."/>
            <person name="Daum C."/>
            <person name="Ramamoorthy G.K."/>
            <person name="Gryganskyi A."/>
            <person name="Culley D."/>
            <person name="Magnuson J.K."/>
            <person name="James T.Y."/>
            <person name="O'Malley M.A."/>
            <person name="Stajich J.E."/>
            <person name="Spatafora J.W."/>
            <person name="Visel A."/>
            <person name="Grigoriev I.V."/>
        </authorList>
    </citation>
    <scope>NUCLEOTIDE SEQUENCE [LARGE SCALE GENOMIC DNA]</scope>
    <source>
        <strain evidence="3 4">NRRL 1336</strain>
    </source>
</reference>
<dbReference type="AlphaFoldDB" id="A0A1X2IYL5"/>
<keyword evidence="4" id="KW-1185">Reference proteome</keyword>
<dbReference type="EMBL" id="MCGE01000002">
    <property type="protein sequence ID" value="ORZ24385.1"/>
    <property type="molecule type" value="Genomic_DNA"/>
</dbReference>
<feature type="transmembrane region" description="Helical" evidence="2">
    <location>
        <begin position="102"/>
        <end position="123"/>
    </location>
</feature>
<evidence type="ECO:0000256" key="1">
    <source>
        <dbReference type="SAM" id="MobiDB-lite"/>
    </source>
</evidence>
<accession>A0A1X2IYL5</accession>
<name>A0A1X2IYL5_9FUNG</name>
<organism evidence="3 4">
    <name type="scientific">Absidia repens</name>
    <dbReference type="NCBI Taxonomy" id="90262"/>
    <lineage>
        <taxon>Eukaryota</taxon>
        <taxon>Fungi</taxon>
        <taxon>Fungi incertae sedis</taxon>
        <taxon>Mucoromycota</taxon>
        <taxon>Mucoromycotina</taxon>
        <taxon>Mucoromycetes</taxon>
        <taxon>Mucorales</taxon>
        <taxon>Cunninghamellaceae</taxon>
        <taxon>Absidia</taxon>
    </lineage>
</organism>
<dbReference type="Proteomes" id="UP000193560">
    <property type="component" value="Unassembled WGS sequence"/>
</dbReference>
<gene>
    <name evidence="3" type="ORF">BCR42DRAFT_402826</name>
</gene>
<feature type="compositionally biased region" description="Polar residues" evidence="1">
    <location>
        <begin position="16"/>
        <end position="34"/>
    </location>
</feature>
<feature type="region of interest" description="Disordered" evidence="1">
    <location>
        <begin position="1"/>
        <end position="60"/>
    </location>
</feature>
<evidence type="ECO:0000256" key="2">
    <source>
        <dbReference type="SAM" id="Phobius"/>
    </source>
</evidence>
<dbReference type="OrthoDB" id="2282662at2759"/>
<keyword evidence="2" id="KW-0812">Transmembrane</keyword>
<keyword evidence="2" id="KW-0472">Membrane</keyword>
<proteinExistence type="predicted"/>